<evidence type="ECO:0000256" key="1">
    <source>
        <dbReference type="SAM" id="MobiDB-lite"/>
    </source>
</evidence>
<sequence length="88" mass="9635">MAFELLIDNLVDDPSALLSKYVEFDPAMKVSVGTASDDVVNGLMVGREEILDDVSNVEIFEDGEIETSTLEDEVAEGIPEEKITKLDD</sequence>
<protein>
    <submittedName>
        <fullName evidence="2">Uncharacterized protein</fullName>
    </submittedName>
</protein>
<feature type="compositionally biased region" description="Basic and acidic residues" evidence="1">
    <location>
        <begin position="79"/>
        <end position="88"/>
    </location>
</feature>
<feature type="region of interest" description="Disordered" evidence="1">
    <location>
        <begin position="65"/>
        <end position="88"/>
    </location>
</feature>
<proteinExistence type="predicted"/>
<evidence type="ECO:0000313" key="2">
    <source>
        <dbReference type="EMBL" id="KAH3680661.1"/>
    </source>
</evidence>
<gene>
    <name evidence="2" type="ORF">WICMUC_000218</name>
</gene>
<dbReference type="AlphaFoldDB" id="A0A9P8TJJ3"/>
<organism evidence="2 3">
    <name type="scientific">Wickerhamomyces mucosus</name>
    <dbReference type="NCBI Taxonomy" id="1378264"/>
    <lineage>
        <taxon>Eukaryota</taxon>
        <taxon>Fungi</taxon>
        <taxon>Dikarya</taxon>
        <taxon>Ascomycota</taxon>
        <taxon>Saccharomycotina</taxon>
        <taxon>Saccharomycetes</taxon>
        <taxon>Phaffomycetales</taxon>
        <taxon>Wickerhamomycetaceae</taxon>
        <taxon>Wickerhamomyces</taxon>
    </lineage>
</organism>
<feature type="compositionally biased region" description="Acidic residues" evidence="1">
    <location>
        <begin position="65"/>
        <end position="75"/>
    </location>
</feature>
<accession>A0A9P8TJJ3</accession>
<evidence type="ECO:0000313" key="3">
    <source>
        <dbReference type="Proteomes" id="UP000769528"/>
    </source>
</evidence>
<comment type="caution">
    <text evidence="2">The sequence shown here is derived from an EMBL/GenBank/DDBJ whole genome shotgun (WGS) entry which is preliminary data.</text>
</comment>
<keyword evidence="3" id="KW-1185">Reference proteome</keyword>
<name>A0A9P8TJJ3_9ASCO</name>
<reference evidence="2" key="2">
    <citation type="submission" date="2021-01" db="EMBL/GenBank/DDBJ databases">
        <authorList>
            <person name="Schikora-Tamarit M.A."/>
        </authorList>
    </citation>
    <scope>NUCLEOTIDE SEQUENCE</scope>
    <source>
        <strain evidence="2">CBS6341</strain>
    </source>
</reference>
<dbReference type="Proteomes" id="UP000769528">
    <property type="component" value="Unassembled WGS sequence"/>
</dbReference>
<dbReference type="EMBL" id="JAEUBF010000076">
    <property type="protein sequence ID" value="KAH3680661.1"/>
    <property type="molecule type" value="Genomic_DNA"/>
</dbReference>
<reference evidence="2" key="1">
    <citation type="journal article" date="2021" name="Open Biol.">
        <title>Shared evolutionary footprints suggest mitochondrial oxidative damage underlies multiple complex I losses in fungi.</title>
        <authorList>
            <person name="Schikora-Tamarit M.A."/>
            <person name="Marcet-Houben M."/>
            <person name="Nosek J."/>
            <person name="Gabaldon T."/>
        </authorList>
    </citation>
    <scope>NUCLEOTIDE SEQUENCE</scope>
    <source>
        <strain evidence="2">CBS6341</strain>
    </source>
</reference>